<accession>A0A2U9BBC8</accession>
<evidence type="ECO:0000256" key="1">
    <source>
        <dbReference type="SAM" id="MobiDB-lite"/>
    </source>
</evidence>
<name>A0A2U9BBC8_SCOMX</name>
<evidence type="ECO:0000313" key="2">
    <source>
        <dbReference type="EMBL" id="AWP01184.1"/>
    </source>
</evidence>
<gene>
    <name evidence="2" type="ORF">SMAX5B_005688</name>
</gene>
<sequence>MEESNDLNLGPGGLTGTVTDGQGVGPEEPVRSDGDVTTRIRKRRTNEQAHYYLVFSVEDTPLLLVRRKNKMALAKNGSSQKPMGDVTDG</sequence>
<dbReference type="AlphaFoldDB" id="A0A2U9BBC8"/>
<feature type="region of interest" description="Disordered" evidence="1">
    <location>
        <begin position="1"/>
        <end position="39"/>
    </location>
</feature>
<evidence type="ECO:0000313" key="3">
    <source>
        <dbReference type="Proteomes" id="UP000246464"/>
    </source>
</evidence>
<organism evidence="2 3">
    <name type="scientific">Scophthalmus maximus</name>
    <name type="common">Turbot</name>
    <name type="synonym">Psetta maxima</name>
    <dbReference type="NCBI Taxonomy" id="52904"/>
    <lineage>
        <taxon>Eukaryota</taxon>
        <taxon>Metazoa</taxon>
        <taxon>Chordata</taxon>
        <taxon>Craniata</taxon>
        <taxon>Vertebrata</taxon>
        <taxon>Euteleostomi</taxon>
        <taxon>Actinopterygii</taxon>
        <taxon>Neopterygii</taxon>
        <taxon>Teleostei</taxon>
        <taxon>Neoteleostei</taxon>
        <taxon>Acanthomorphata</taxon>
        <taxon>Carangaria</taxon>
        <taxon>Pleuronectiformes</taxon>
        <taxon>Pleuronectoidei</taxon>
        <taxon>Scophthalmidae</taxon>
        <taxon>Scophthalmus</taxon>
    </lineage>
</organism>
<dbReference type="Proteomes" id="UP000246464">
    <property type="component" value="Chromosome 5"/>
</dbReference>
<proteinExistence type="predicted"/>
<feature type="compositionally biased region" description="Basic and acidic residues" evidence="1">
    <location>
        <begin position="28"/>
        <end position="38"/>
    </location>
</feature>
<reference evidence="2 3" key="1">
    <citation type="submission" date="2017-12" db="EMBL/GenBank/DDBJ databases">
        <title>Integrating genomic resources of turbot (Scophthalmus maximus) in depth evaluation of genetic and physical mapping variation across individuals.</title>
        <authorList>
            <person name="Martinez P."/>
        </authorList>
    </citation>
    <scope>NUCLEOTIDE SEQUENCE [LARGE SCALE GENOMIC DNA]</scope>
</reference>
<keyword evidence="3" id="KW-1185">Reference proteome</keyword>
<protein>
    <submittedName>
        <fullName evidence="2">Uncharacterized protein</fullName>
    </submittedName>
</protein>
<dbReference type="EMBL" id="CP026247">
    <property type="protein sequence ID" value="AWP01184.1"/>
    <property type="molecule type" value="Genomic_DNA"/>
</dbReference>